<evidence type="ECO:0000256" key="10">
    <source>
        <dbReference type="RuleBase" id="RU003406"/>
    </source>
</evidence>
<dbReference type="Gene3D" id="1.10.580.10">
    <property type="entry name" value="Citrate Synthase, domain 1"/>
    <property type="match status" value="1"/>
</dbReference>
<evidence type="ECO:0000256" key="5">
    <source>
        <dbReference type="ARBA" id="ARBA00049288"/>
    </source>
</evidence>
<dbReference type="PANTHER" id="PTHR42871:SF1">
    <property type="entry name" value="CITRATE SYNTHASE"/>
    <property type="match status" value="1"/>
</dbReference>
<comment type="similarity">
    <text evidence="2 7 10">Belongs to the citrate synthase family.</text>
</comment>
<dbReference type="AlphaFoldDB" id="A0A2U8E6K9"/>
<dbReference type="OrthoDB" id="9800864at2"/>
<dbReference type="NCBIfam" id="TIGR01798">
    <property type="entry name" value="cit_synth_I"/>
    <property type="match status" value="1"/>
</dbReference>
<dbReference type="InterPro" id="IPR036969">
    <property type="entry name" value="Citrate_synthase_sf"/>
</dbReference>
<dbReference type="PANTHER" id="PTHR42871">
    <property type="entry name" value="CITRATE SYNTHASE"/>
    <property type="match status" value="1"/>
</dbReference>
<name>A0A2U8E6K9_9BACT</name>
<dbReference type="PRINTS" id="PR00143">
    <property type="entry name" value="CITRTSNTHASE"/>
</dbReference>
<dbReference type="InterPro" id="IPR024176">
    <property type="entry name" value="Citrate_synthase_bac-typ"/>
</dbReference>
<dbReference type="PROSITE" id="PS00480">
    <property type="entry name" value="CITRATE_SYNTHASE"/>
    <property type="match status" value="1"/>
</dbReference>
<proteinExistence type="inferred from homology"/>
<dbReference type="InterPro" id="IPR010953">
    <property type="entry name" value="Citrate_synthase_typ-I"/>
</dbReference>
<dbReference type="InterPro" id="IPR016142">
    <property type="entry name" value="Citrate_synth-like_lrg_a-sub"/>
</dbReference>
<feature type="active site" evidence="8">
    <location>
        <position position="308"/>
    </location>
</feature>
<dbReference type="RefSeq" id="WP_108826347.1">
    <property type="nucleotide sequence ID" value="NZ_CP023004.1"/>
</dbReference>
<sequence>MSSDALLKFNNKELTLPVITGTEGEIAIDMSRLRADTGAITFDEGYANTGSCKSEVTFIDGEKGILRYRGYPIEQLAEKSNFVETAYLIMNGELPKPHQRARFGRLLSDNAALREGMVRFIQNFPRDAHPMAVLSASLNALGAYYPHLASNNHQQDLEHFDEAAAVAISKVRTIAAHTYRVNMGKPFNYPRPNFGYCENFLHMLFTDPYNEYIAKEEVARALNLFLLLHADHEQNCSTSTVKMVASAGANLFASIASGVCALWGPLHGGANAAVIEMLQHIHDAGDDGTKFIAAAKAGKGQRLMGFGHRVYRNYDPRAKIIKQSFHDALASLGIKNDPLLNIAMKLEEAALNDEYFISRKLYPNVDFYSGLIMRAIGLPTDMFTVMFAIGRMPGWIAQWREIAANPKGRIYRPRQIYTGHTLRNYVPMRERIEAAKRA</sequence>
<evidence type="ECO:0000256" key="3">
    <source>
        <dbReference type="ARBA" id="ARBA00022532"/>
    </source>
</evidence>
<evidence type="ECO:0000256" key="6">
    <source>
        <dbReference type="NCBIfam" id="TIGR01798"/>
    </source>
</evidence>
<accession>A0A2U8E6K9</accession>
<dbReference type="NCBIfam" id="NF004126">
    <property type="entry name" value="PRK05614.1"/>
    <property type="match status" value="1"/>
</dbReference>
<dbReference type="GO" id="GO:0036440">
    <property type="term" value="F:citrate synthase activity"/>
    <property type="evidence" value="ECO:0007669"/>
    <property type="project" value="UniProtKB-EC"/>
</dbReference>
<dbReference type="FunFam" id="1.10.230.10:FF:000002">
    <property type="entry name" value="Citrate synthase"/>
    <property type="match status" value="1"/>
</dbReference>
<reference evidence="11 12" key="1">
    <citation type="journal article" date="2018" name="Syst. Appl. Microbiol.">
        <title>Ereboglobus luteus gen. nov. sp. nov. from cockroach guts, and new insights into the oxygen relationship of the genera Opitutus and Didymococcus (Verrucomicrobia: Opitutaceae).</title>
        <authorList>
            <person name="Tegtmeier D."/>
            <person name="Belitz A."/>
            <person name="Radek R."/>
            <person name="Heimerl T."/>
            <person name="Brune A."/>
        </authorList>
    </citation>
    <scope>NUCLEOTIDE SEQUENCE [LARGE SCALE GENOMIC DNA]</scope>
    <source>
        <strain evidence="11 12">Ho45</strain>
    </source>
</reference>
<dbReference type="Gene3D" id="2.20.28.60">
    <property type="match status" value="1"/>
</dbReference>
<comment type="catalytic activity">
    <reaction evidence="5 9">
        <text>oxaloacetate + acetyl-CoA + H2O = citrate + CoA + H(+)</text>
        <dbReference type="Rhea" id="RHEA:16845"/>
        <dbReference type="ChEBI" id="CHEBI:15377"/>
        <dbReference type="ChEBI" id="CHEBI:15378"/>
        <dbReference type="ChEBI" id="CHEBI:16452"/>
        <dbReference type="ChEBI" id="CHEBI:16947"/>
        <dbReference type="ChEBI" id="CHEBI:57287"/>
        <dbReference type="ChEBI" id="CHEBI:57288"/>
        <dbReference type="EC" id="2.3.3.16"/>
    </reaction>
</comment>
<dbReference type="EMBL" id="CP023004">
    <property type="protein sequence ID" value="AWI10446.1"/>
    <property type="molecule type" value="Genomic_DNA"/>
</dbReference>
<organism evidence="11 12">
    <name type="scientific">Ereboglobus luteus</name>
    <dbReference type="NCBI Taxonomy" id="1796921"/>
    <lineage>
        <taxon>Bacteria</taxon>
        <taxon>Pseudomonadati</taxon>
        <taxon>Verrucomicrobiota</taxon>
        <taxon>Opitutia</taxon>
        <taxon>Opitutales</taxon>
        <taxon>Opitutaceae</taxon>
        <taxon>Ereboglobus</taxon>
    </lineage>
</organism>
<dbReference type="SUPFAM" id="SSF48256">
    <property type="entry name" value="Citrate synthase"/>
    <property type="match status" value="1"/>
</dbReference>
<evidence type="ECO:0000256" key="7">
    <source>
        <dbReference type="PIRNR" id="PIRNR001369"/>
    </source>
</evidence>
<feature type="active site" evidence="8">
    <location>
        <position position="366"/>
    </location>
</feature>
<dbReference type="InterPro" id="IPR019810">
    <property type="entry name" value="Citrate_synthase_AS"/>
</dbReference>
<dbReference type="InterPro" id="IPR002020">
    <property type="entry name" value="Citrate_synthase"/>
</dbReference>
<evidence type="ECO:0000256" key="4">
    <source>
        <dbReference type="ARBA" id="ARBA00022679"/>
    </source>
</evidence>
<dbReference type="GO" id="GO:0006099">
    <property type="term" value="P:tricarboxylic acid cycle"/>
    <property type="evidence" value="ECO:0007669"/>
    <property type="project" value="UniProtKB-UniRule"/>
</dbReference>
<evidence type="ECO:0000256" key="9">
    <source>
        <dbReference type="RuleBase" id="RU003370"/>
    </source>
</evidence>
<evidence type="ECO:0000256" key="2">
    <source>
        <dbReference type="ARBA" id="ARBA00010566"/>
    </source>
</evidence>
<dbReference type="InterPro" id="IPR016143">
    <property type="entry name" value="Citrate_synth-like_sm_a-sub"/>
</dbReference>
<protein>
    <recommendedName>
        <fullName evidence="6 7">Citrate synthase</fullName>
    </recommendedName>
</protein>
<keyword evidence="12" id="KW-1185">Reference proteome</keyword>
<dbReference type="KEGG" id="elut:CKA38_01510"/>
<evidence type="ECO:0000313" key="11">
    <source>
        <dbReference type="EMBL" id="AWI10446.1"/>
    </source>
</evidence>
<dbReference type="UniPathway" id="UPA00223">
    <property type="reaction ID" value="UER00717"/>
</dbReference>
<keyword evidence="4 7" id="KW-0808">Transferase</keyword>
<evidence type="ECO:0000256" key="1">
    <source>
        <dbReference type="ARBA" id="ARBA00004751"/>
    </source>
</evidence>
<comment type="pathway">
    <text evidence="1 9">Carbohydrate metabolism; tricarboxylic acid cycle; isocitrate from oxaloacetate: step 1/2.</text>
</comment>
<dbReference type="CDD" id="cd06114">
    <property type="entry name" value="EcCS_like"/>
    <property type="match status" value="1"/>
</dbReference>
<dbReference type="Gene3D" id="1.10.230.10">
    <property type="entry name" value="Cytochrome P450-Terp, domain 2"/>
    <property type="match status" value="1"/>
</dbReference>
<dbReference type="PIRSF" id="PIRSF001369">
    <property type="entry name" value="Citrate_synth"/>
    <property type="match status" value="1"/>
</dbReference>
<dbReference type="Proteomes" id="UP000244896">
    <property type="component" value="Chromosome"/>
</dbReference>
<keyword evidence="3 9" id="KW-0816">Tricarboxylic acid cycle</keyword>
<dbReference type="GO" id="GO:0005737">
    <property type="term" value="C:cytoplasm"/>
    <property type="evidence" value="ECO:0007669"/>
    <property type="project" value="InterPro"/>
</dbReference>
<evidence type="ECO:0000256" key="8">
    <source>
        <dbReference type="PIRSR" id="PIRSR001369-1"/>
    </source>
</evidence>
<gene>
    <name evidence="11" type="ORF">CKA38_01510</name>
</gene>
<dbReference type="Pfam" id="PF00285">
    <property type="entry name" value="Citrate_synt"/>
    <property type="match status" value="1"/>
</dbReference>
<evidence type="ECO:0000313" key="12">
    <source>
        <dbReference type="Proteomes" id="UP000244896"/>
    </source>
</evidence>